<keyword evidence="4 12" id="KW-0716">Sensory transduction</keyword>
<dbReference type="GO" id="GO:0016020">
    <property type="term" value="C:membrane"/>
    <property type="evidence" value="ECO:0007669"/>
    <property type="project" value="UniProtKB-SubCell"/>
</dbReference>
<keyword evidence="9 12" id="KW-0675">Receptor</keyword>
<reference evidence="15" key="3">
    <citation type="submission" date="2025-09" db="UniProtKB">
        <authorList>
            <consortium name="Ensembl"/>
        </authorList>
    </citation>
    <scope>IDENTIFICATION</scope>
</reference>
<keyword evidence="10 12" id="KW-0807">Transducer</keyword>
<evidence type="ECO:0000256" key="9">
    <source>
        <dbReference type="ARBA" id="ARBA00023170"/>
    </source>
</evidence>
<evidence type="ECO:0000256" key="4">
    <source>
        <dbReference type="ARBA" id="ARBA00022606"/>
    </source>
</evidence>
<reference evidence="16" key="1">
    <citation type="submission" date="2011-08" db="EMBL/GenBank/DDBJ databases">
        <title>The draft genome of Latimeria chalumnae.</title>
        <authorList>
            <person name="Di Palma F."/>
            <person name="Alfoldi J."/>
            <person name="Johnson J."/>
            <person name="Berlin A."/>
            <person name="Gnerre S."/>
            <person name="Jaffe D."/>
            <person name="MacCallum I."/>
            <person name="Young S."/>
            <person name="Walker B.J."/>
            <person name="Lander E."/>
            <person name="Lindblad-Toh K."/>
        </authorList>
    </citation>
    <scope>NUCLEOTIDE SEQUENCE [LARGE SCALE GENOMIC DNA]</scope>
    <source>
        <strain evidence="16">Wild caught</strain>
    </source>
</reference>
<keyword evidence="6 13" id="KW-1133">Transmembrane helix</keyword>
<dbReference type="AlphaFoldDB" id="H2ZSZ8"/>
<evidence type="ECO:0000256" key="11">
    <source>
        <dbReference type="RuleBase" id="RU004423"/>
    </source>
</evidence>
<evidence type="ECO:0000256" key="12">
    <source>
        <dbReference type="RuleBase" id="RU004424"/>
    </source>
</evidence>
<feature type="transmembrane region" description="Helical" evidence="13">
    <location>
        <begin position="50"/>
        <end position="71"/>
    </location>
</feature>
<dbReference type="InParanoid" id="H2ZSZ8"/>
<dbReference type="GO" id="GO:0033038">
    <property type="term" value="F:bitter taste receptor activity"/>
    <property type="evidence" value="ECO:0007669"/>
    <property type="project" value="InterPro"/>
</dbReference>
<keyword evidence="8 12" id="KW-0472">Membrane</keyword>
<evidence type="ECO:0000313" key="16">
    <source>
        <dbReference type="Proteomes" id="UP000008672"/>
    </source>
</evidence>
<keyword evidence="16" id="KW-1185">Reference proteome</keyword>
<dbReference type="PROSITE" id="PS50262">
    <property type="entry name" value="G_PROTEIN_RECEP_F1_2"/>
    <property type="match status" value="1"/>
</dbReference>
<gene>
    <name evidence="15" type="primary">LOC102361599</name>
</gene>
<accession>H2ZSZ8</accession>
<name>H2ZSZ8_LATCH</name>
<evidence type="ECO:0000256" key="5">
    <source>
        <dbReference type="ARBA" id="ARBA00022692"/>
    </source>
</evidence>
<dbReference type="InterPro" id="IPR007960">
    <property type="entry name" value="TAS2R"/>
</dbReference>
<dbReference type="GO" id="GO:0004930">
    <property type="term" value="F:G protein-coupled receptor activity"/>
    <property type="evidence" value="ECO:0007669"/>
    <property type="project" value="UniProtKB-KW"/>
</dbReference>
<keyword evidence="5 12" id="KW-0812">Transmembrane</keyword>
<feature type="transmembrane region" description="Helical" evidence="13">
    <location>
        <begin position="241"/>
        <end position="260"/>
    </location>
</feature>
<evidence type="ECO:0000259" key="14">
    <source>
        <dbReference type="PROSITE" id="PS50262"/>
    </source>
</evidence>
<evidence type="ECO:0000256" key="13">
    <source>
        <dbReference type="SAM" id="Phobius"/>
    </source>
</evidence>
<dbReference type="PANTHER" id="PTHR11394:SF47">
    <property type="entry name" value="TASTE RECEPTOR TYPE 2 MEMBER 40"/>
    <property type="match status" value="1"/>
</dbReference>
<dbReference type="PANTHER" id="PTHR11394">
    <property type="entry name" value="TASTE RECEPTOR TYPE 2"/>
    <property type="match status" value="1"/>
</dbReference>
<feature type="transmembrane region" description="Helical" evidence="13">
    <location>
        <begin position="137"/>
        <end position="155"/>
    </location>
</feature>
<feature type="domain" description="G-protein coupled receptors family 1 profile" evidence="14">
    <location>
        <begin position="27"/>
        <end position="286"/>
    </location>
</feature>
<dbReference type="EMBL" id="AFYH01277164">
    <property type="status" value="NOT_ANNOTATED_CDS"/>
    <property type="molecule type" value="Genomic_DNA"/>
</dbReference>
<comment type="subcellular location">
    <subcellularLocation>
        <location evidence="1 12">Membrane</location>
        <topology evidence="1 12">Multi-pass membrane protein</topology>
    </subcellularLocation>
</comment>
<evidence type="ECO:0000256" key="8">
    <source>
        <dbReference type="ARBA" id="ARBA00023136"/>
    </source>
</evidence>
<evidence type="ECO:0000256" key="3">
    <source>
        <dbReference type="ARBA" id="ARBA00022480"/>
    </source>
</evidence>
<protein>
    <recommendedName>
        <fullName evidence="12">Taste receptor type 2</fullName>
    </recommendedName>
</protein>
<comment type="similarity">
    <text evidence="2 11">Belongs to the G-protein coupled receptor T2R family.</text>
</comment>
<dbReference type="Ensembl" id="ENSLACT00000000521.1">
    <property type="protein sequence ID" value="ENSLACP00000000519.1"/>
    <property type="gene ID" value="ENSLACG00000000459.1"/>
</dbReference>
<feature type="transmembrane region" description="Helical" evidence="13">
    <location>
        <begin position="188"/>
        <end position="212"/>
    </location>
</feature>
<dbReference type="GeneTree" id="ENSGT01150000286961"/>
<organism evidence="15 16">
    <name type="scientific">Latimeria chalumnae</name>
    <name type="common">Coelacanth</name>
    <dbReference type="NCBI Taxonomy" id="7897"/>
    <lineage>
        <taxon>Eukaryota</taxon>
        <taxon>Metazoa</taxon>
        <taxon>Chordata</taxon>
        <taxon>Craniata</taxon>
        <taxon>Vertebrata</taxon>
        <taxon>Euteleostomi</taxon>
        <taxon>Coelacanthiformes</taxon>
        <taxon>Coelacanthidae</taxon>
        <taxon>Latimeria</taxon>
    </lineage>
</organism>
<keyword evidence="7 12" id="KW-0297">G-protein coupled receptor</keyword>
<dbReference type="eggNOG" id="ENOG502T15G">
    <property type="taxonomic scope" value="Eukaryota"/>
</dbReference>
<dbReference type="SUPFAM" id="SSF81321">
    <property type="entry name" value="Family A G protein-coupled receptor-like"/>
    <property type="match status" value="1"/>
</dbReference>
<evidence type="ECO:0000256" key="10">
    <source>
        <dbReference type="ARBA" id="ARBA00023224"/>
    </source>
</evidence>
<dbReference type="HOGENOM" id="CLU_072337_0_0_1"/>
<feature type="transmembrane region" description="Helical" evidence="13">
    <location>
        <begin position="266"/>
        <end position="288"/>
    </location>
</feature>
<evidence type="ECO:0000313" key="15">
    <source>
        <dbReference type="Ensembl" id="ENSLACP00000000519.1"/>
    </source>
</evidence>
<dbReference type="Gene3D" id="1.20.1070.10">
    <property type="entry name" value="Rhodopsin 7-helix transmembrane proteins"/>
    <property type="match status" value="1"/>
</dbReference>
<evidence type="ECO:0000256" key="2">
    <source>
        <dbReference type="ARBA" id="ARBA00007376"/>
    </source>
</evidence>
<dbReference type="Proteomes" id="UP000008672">
    <property type="component" value="Unassembled WGS sequence"/>
</dbReference>
<feature type="transmembrane region" description="Helical" evidence="13">
    <location>
        <begin position="12"/>
        <end position="38"/>
    </location>
</feature>
<sequence>RVGDMNTAYNIGILVIATALTAIGAPGNLFILAINLSTVRSQQVLPPTDLIISGLALSGIVFQTFLVYLVYMELLGMTCQMEISTFMMIFYITDALGSVNFWFISWLCIFYCAKIVRSGSRLVIRFQQWINGAVRHLLAWSAVGSFTVPVCYYVFSLGMNHTDILNNCTNLNIAEHQKQIVDDSYYCLYLVLCCLLPLVIMTTSSSFILLFLRRHAMRMQRSAADGFSSPSSEAHVRVSKMVLSLMGIYTVFDISIMIFIFTSNEILVLITILLCYLCPGVTPVIIIWGTAKLRNRLPTACWSK</sequence>
<evidence type="ECO:0000256" key="1">
    <source>
        <dbReference type="ARBA" id="ARBA00004141"/>
    </source>
</evidence>
<keyword evidence="3 12" id="KW-0919">Taste</keyword>
<dbReference type="InterPro" id="IPR017452">
    <property type="entry name" value="GPCR_Rhodpsn_7TM"/>
</dbReference>
<evidence type="ECO:0000256" key="7">
    <source>
        <dbReference type="ARBA" id="ARBA00023040"/>
    </source>
</evidence>
<reference evidence="15" key="2">
    <citation type="submission" date="2025-08" db="UniProtKB">
        <authorList>
            <consortium name="Ensembl"/>
        </authorList>
    </citation>
    <scope>IDENTIFICATION</scope>
</reference>
<evidence type="ECO:0000256" key="6">
    <source>
        <dbReference type="ARBA" id="ARBA00022989"/>
    </source>
</evidence>
<dbReference type="Pfam" id="PF05296">
    <property type="entry name" value="TAS2R"/>
    <property type="match status" value="1"/>
</dbReference>
<feature type="transmembrane region" description="Helical" evidence="13">
    <location>
        <begin position="83"/>
        <end position="116"/>
    </location>
</feature>
<proteinExistence type="inferred from homology"/>